<dbReference type="RefSeq" id="WP_079717346.1">
    <property type="nucleotide sequence ID" value="NZ_FUYS01000006.1"/>
</dbReference>
<dbReference type="Proteomes" id="UP000190541">
    <property type="component" value="Unassembled WGS sequence"/>
</dbReference>
<reference evidence="1 2" key="1">
    <citation type="submission" date="2017-02" db="EMBL/GenBank/DDBJ databases">
        <authorList>
            <person name="Peterson S.W."/>
        </authorList>
    </citation>
    <scope>NUCLEOTIDE SEQUENCE [LARGE SCALE GENOMIC DNA]</scope>
    <source>
        <strain evidence="1 2">DSM 22899</strain>
    </source>
</reference>
<evidence type="ECO:0000313" key="1">
    <source>
        <dbReference type="EMBL" id="SKB68891.1"/>
    </source>
</evidence>
<dbReference type="OrthoDB" id="770510at2"/>
<gene>
    <name evidence="1" type="ORF">SAMN05660226_02665</name>
</gene>
<proteinExistence type="predicted"/>
<dbReference type="EMBL" id="FUYS01000006">
    <property type="protein sequence ID" value="SKB68891.1"/>
    <property type="molecule type" value="Genomic_DNA"/>
</dbReference>
<keyword evidence="2" id="KW-1185">Reference proteome</keyword>
<dbReference type="AlphaFoldDB" id="A0A1T5DB94"/>
<accession>A0A1T5DB94</accession>
<organism evidence="1 2">
    <name type="scientific">Parapedobacter luteus</name>
    <dbReference type="NCBI Taxonomy" id="623280"/>
    <lineage>
        <taxon>Bacteria</taxon>
        <taxon>Pseudomonadati</taxon>
        <taxon>Bacteroidota</taxon>
        <taxon>Sphingobacteriia</taxon>
        <taxon>Sphingobacteriales</taxon>
        <taxon>Sphingobacteriaceae</taxon>
        <taxon>Parapedobacter</taxon>
    </lineage>
</organism>
<sequence>MNLGNDILKILDKQYAPNTLVETSYKNLDLAFKTDATGAPILLFLGKKDEQGQIKGERYVRRLKKSEDGKLLKDHWDLKGKAT</sequence>
<protein>
    <submittedName>
        <fullName evidence="1">Uncharacterized protein</fullName>
    </submittedName>
</protein>
<evidence type="ECO:0000313" key="2">
    <source>
        <dbReference type="Proteomes" id="UP000190541"/>
    </source>
</evidence>
<dbReference type="STRING" id="623280.SAMN05660226_02665"/>
<name>A0A1T5DB94_9SPHI</name>